<dbReference type="Pfam" id="PF09971">
    <property type="entry name" value="DUF2206"/>
    <property type="match status" value="1"/>
</dbReference>
<evidence type="ECO:0000313" key="2">
    <source>
        <dbReference type="EMBL" id="QUH22623.1"/>
    </source>
</evidence>
<dbReference type="Proteomes" id="UP000681041">
    <property type="component" value="Chromosome"/>
</dbReference>
<feature type="transmembrane region" description="Helical" evidence="1">
    <location>
        <begin position="407"/>
        <end position="428"/>
    </location>
</feature>
<dbReference type="AlphaFoldDB" id="A0A8T8K661"/>
<accession>A0A8T8K661</accession>
<dbReference type="OrthoDB" id="292292at2157"/>
<feature type="transmembrane region" description="Helical" evidence="1">
    <location>
        <begin position="200"/>
        <end position="223"/>
    </location>
</feature>
<feature type="transmembrane region" description="Helical" evidence="1">
    <location>
        <begin position="505"/>
        <end position="526"/>
    </location>
</feature>
<sequence>MKALNPFQMNDWPIKRFLIFIFSIQISVWGLIGLDIINITIPILRELVCFIYLTFIPGFLILRILKLHDLGIESILFAIGLSLSTTMIMGFLINTFYPIFGIRLPITLLNLITTLSILVLFLSILSYLRDRKYENFKYMDLKELINSKTLLLSIMPFLAIFGTFIFNLTGINTVQMITLIVIFLLPIVIIKFLPENYYYLTTFIVSITILYYTSLVSFYLWGADINTEYNFSRLVLANFFWDLSIPNNVNGMLSVAFLPSIYSLILKMDISWVFKIIYPFFFSLVPLGLFEIYQKQTNKKIAFLAVFFFISMFVYYTVMPAVPRQQIAELFLMLFLLALFSTKVSKMKSTLFMIIFGFSIIVSHYGLSYIMILVLILGFFLGLVIPKIKKFNNLAKIEIVKNKSKTFFIKNYGLIILFIVFSITWFLYVSSSTIFNVGVTYANNIISSSTELFSKSQAANIVTRDMEIFNSIERYLHIISQFFIVIGVLSLLKNKNYNFKPEFKIFCISSLIITISGIILPFFSNAMNSDRLYHITLLFLAPLFVIGMKNLIKFLNDFFKRVTNKKIKINYYHYISIFLMIFFLFSSSFIYQIFDQPKLGRFALDEEIDFPKVNELEIKANYWLNQTRNQSIESYADVNKMGILNSQTFLDGNQKHGIIERDTINSNKSSYLFISGYTINTNKILILRRDAGMNINNVAEYVQLTEFDNKTSKIFDNGGSWILKK</sequence>
<gene>
    <name evidence="2" type="ORF">HYG87_01985</name>
</gene>
<proteinExistence type="predicted"/>
<feature type="transmembrane region" description="Helical" evidence="1">
    <location>
        <begin position="272"/>
        <end position="289"/>
    </location>
</feature>
<feature type="transmembrane region" description="Helical" evidence="1">
    <location>
        <begin position="43"/>
        <end position="62"/>
    </location>
</feature>
<keyword evidence="3" id="KW-1185">Reference proteome</keyword>
<dbReference type="KEGG" id="meme:HYG87_01985"/>
<feature type="transmembrane region" description="Helical" evidence="1">
    <location>
        <begin position="149"/>
        <end position="168"/>
    </location>
</feature>
<dbReference type="InterPro" id="IPR018701">
    <property type="entry name" value="DUF2206_membrane"/>
</dbReference>
<feature type="transmembrane region" description="Helical" evidence="1">
    <location>
        <begin position="532"/>
        <end position="552"/>
    </location>
</feature>
<feature type="transmembrane region" description="Helical" evidence="1">
    <location>
        <begin position="367"/>
        <end position="386"/>
    </location>
</feature>
<feature type="transmembrane region" description="Helical" evidence="1">
    <location>
        <begin position="74"/>
        <end position="100"/>
    </location>
</feature>
<dbReference type="GeneID" id="64819495"/>
<keyword evidence="1" id="KW-0472">Membrane</keyword>
<dbReference type="RefSeq" id="WP_211533567.1">
    <property type="nucleotide sequence ID" value="NZ_CP058560.1"/>
</dbReference>
<organism evidence="2 3">
    <name type="scientific">Methanobacterium alkalithermotolerans</name>
    <dbReference type="NCBI Taxonomy" id="2731220"/>
    <lineage>
        <taxon>Archaea</taxon>
        <taxon>Methanobacteriati</taxon>
        <taxon>Methanobacteriota</taxon>
        <taxon>Methanomada group</taxon>
        <taxon>Methanobacteria</taxon>
        <taxon>Methanobacteriales</taxon>
        <taxon>Methanobacteriaceae</taxon>
        <taxon>Methanobacterium</taxon>
    </lineage>
</organism>
<name>A0A8T8K661_9EURY</name>
<dbReference type="EMBL" id="CP058560">
    <property type="protein sequence ID" value="QUH22623.1"/>
    <property type="molecule type" value="Genomic_DNA"/>
</dbReference>
<feature type="transmembrane region" description="Helical" evidence="1">
    <location>
        <begin position="572"/>
        <end position="594"/>
    </location>
</feature>
<feature type="transmembrane region" description="Helical" evidence="1">
    <location>
        <begin position="17"/>
        <end position="37"/>
    </location>
</feature>
<reference evidence="2" key="1">
    <citation type="submission" date="2020-07" db="EMBL/GenBank/DDBJ databases">
        <title>Methanobacterium. sp. MethCan genome.</title>
        <authorList>
            <person name="Postec A."/>
            <person name="Quemeneur M."/>
        </authorList>
    </citation>
    <scope>NUCLEOTIDE SEQUENCE</scope>
    <source>
        <strain evidence="2">MethCAN</strain>
    </source>
</reference>
<feature type="transmembrane region" description="Helical" evidence="1">
    <location>
        <begin position="475"/>
        <end position="493"/>
    </location>
</feature>
<evidence type="ECO:0000256" key="1">
    <source>
        <dbReference type="SAM" id="Phobius"/>
    </source>
</evidence>
<keyword evidence="1" id="KW-1133">Transmembrane helix</keyword>
<keyword evidence="1" id="KW-0812">Transmembrane</keyword>
<feature type="transmembrane region" description="Helical" evidence="1">
    <location>
        <begin position="106"/>
        <end position="128"/>
    </location>
</feature>
<protein>
    <submittedName>
        <fullName evidence="2">DUF2206 domain-containing protein</fullName>
    </submittedName>
</protein>
<feature type="transmembrane region" description="Helical" evidence="1">
    <location>
        <begin position="301"/>
        <end position="318"/>
    </location>
</feature>
<evidence type="ECO:0000313" key="3">
    <source>
        <dbReference type="Proteomes" id="UP000681041"/>
    </source>
</evidence>
<feature type="transmembrane region" description="Helical" evidence="1">
    <location>
        <begin position="174"/>
        <end position="193"/>
    </location>
</feature>